<name>A0ABU0VX47_9RHOB</name>
<protein>
    <submittedName>
        <fullName evidence="3">Tetratricopeptide repeat protein</fullName>
    </submittedName>
</protein>
<feature type="repeat" description="TPR" evidence="1">
    <location>
        <begin position="491"/>
        <end position="524"/>
    </location>
</feature>
<feature type="repeat" description="TPR" evidence="1">
    <location>
        <begin position="422"/>
        <end position="455"/>
    </location>
</feature>
<dbReference type="SMART" id="SM00028">
    <property type="entry name" value="TPR"/>
    <property type="match status" value="7"/>
</dbReference>
<dbReference type="PANTHER" id="PTHR12558">
    <property type="entry name" value="CELL DIVISION CYCLE 16,23,27"/>
    <property type="match status" value="1"/>
</dbReference>
<organism evidence="3 4">
    <name type="scientific">Pseudogemmobacter lacusdianii</name>
    <dbReference type="NCBI Taxonomy" id="3069608"/>
    <lineage>
        <taxon>Bacteria</taxon>
        <taxon>Pseudomonadati</taxon>
        <taxon>Pseudomonadota</taxon>
        <taxon>Alphaproteobacteria</taxon>
        <taxon>Rhodobacterales</taxon>
        <taxon>Paracoccaceae</taxon>
        <taxon>Pseudogemmobacter</taxon>
    </lineage>
</organism>
<evidence type="ECO:0000256" key="2">
    <source>
        <dbReference type="SAM" id="SignalP"/>
    </source>
</evidence>
<gene>
    <name evidence="3" type="ORF">Q9295_07960</name>
</gene>
<proteinExistence type="predicted"/>
<evidence type="ECO:0000256" key="1">
    <source>
        <dbReference type="PROSITE-ProRule" id="PRU00339"/>
    </source>
</evidence>
<dbReference type="InterPro" id="IPR019734">
    <property type="entry name" value="TPR_rpt"/>
</dbReference>
<evidence type="ECO:0000313" key="4">
    <source>
        <dbReference type="Proteomes" id="UP001239680"/>
    </source>
</evidence>
<dbReference type="PROSITE" id="PS50005">
    <property type="entry name" value="TPR"/>
    <property type="match status" value="2"/>
</dbReference>
<comment type="caution">
    <text evidence="3">The sequence shown here is derived from an EMBL/GenBank/DDBJ whole genome shotgun (WGS) entry which is preliminary data.</text>
</comment>
<accession>A0ABU0VX47</accession>
<dbReference type="SUPFAM" id="SSF48452">
    <property type="entry name" value="TPR-like"/>
    <property type="match status" value="2"/>
</dbReference>
<dbReference type="Gene3D" id="1.25.40.10">
    <property type="entry name" value="Tetratricopeptide repeat domain"/>
    <property type="match status" value="3"/>
</dbReference>
<sequence length="596" mass="63898">MSSSSRPALAAALTAVLALALPSAGSAEAEPTTADREITAETVVVPAAQGLAGAYLAARVAEAETDFREAAYWYDVALQLDPGNLALIEGGLYAVLALGEFERAGPLADALAAGPMEDVQLAAFVQDALQIGAEDWAGLLQAKADGRQVGPVLDELIVGWSRFGDGKVSEALKDFDALASKRGLEAIGLYHKALALAVAGDFEGADAILSGSAQGKLNLNRRGVIARVQILSQLERNEDALALLAQAFGTEPEPMLDALRASLQTGETLPFDVVTGAKSGLAEAFFTIAALLRSDADPSYVLIHSRIANFLDPTNADALLMTAQSLEELGQYNLAVETYAQISPDQPVFYSAEIGRADALYAAGDKEAAVAALQGLTESHSDLVVVHSSYADILRREDRCADAVAAYDAALALVDDVQPMHWSLFFSRGVCHEQLKDWPKTEADFRRALELRPGQPQVLNYLGYSMVDRGINLEEALSLIEKAVKAEPESGYIIDSLAWAYFRLGRYDEALKPMEKASLLEPSDPVVTDHLGDVYWMVGRKREAEFQWHRALSFSPTEKDAERIRKKLEIGLDQVMAAEASAPVEAQPEAATTHGG</sequence>
<keyword evidence="4" id="KW-1185">Reference proteome</keyword>
<evidence type="ECO:0000313" key="3">
    <source>
        <dbReference type="EMBL" id="MDQ2066303.1"/>
    </source>
</evidence>
<dbReference type="Proteomes" id="UP001239680">
    <property type="component" value="Unassembled WGS sequence"/>
</dbReference>
<keyword evidence="1" id="KW-0802">TPR repeat</keyword>
<reference evidence="3 4" key="1">
    <citation type="submission" date="2023-08" db="EMBL/GenBank/DDBJ databases">
        <title>Characterization of two Paracoccaceae strains isolated from Phycosphere and proposal of Xinfangfangia lacusdiani sp. nov.</title>
        <authorList>
            <person name="Deng Y."/>
            <person name="Zhang Y.Q."/>
        </authorList>
    </citation>
    <scope>NUCLEOTIDE SEQUENCE [LARGE SCALE GENOMIC DNA]</scope>
    <source>
        <strain evidence="3 4">CPCC 101601</strain>
    </source>
</reference>
<feature type="signal peptide" evidence="2">
    <location>
        <begin position="1"/>
        <end position="29"/>
    </location>
</feature>
<dbReference type="RefSeq" id="WP_306680002.1">
    <property type="nucleotide sequence ID" value="NZ_JAVDBT010000006.1"/>
</dbReference>
<dbReference type="InterPro" id="IPR011990">
    <property type="entry name" value="TPR-like_helical_dom_sf"/>
</dbReference>
<feature type="chain" id="PRO_5045842513" evidence="2">
    <location>
        <begin position="30"/>
        <end position="596"/>
    </location>
</feature>
<keyword evidence="2" id="KW-0732">Signal</keyword>
<dbReference type="PANTHER" id="PTHR12558:SF13">
    <property type="entry name" value="CELL DIVISION CYCLE PROTEIN 27 HOMOLOG"/>
    <property type="match status" value="1"/>
</dbReference>
<dbReference type="EMBL" id="JAVDBT010000006">
    <property type="protein sequence ID" value="MDQ2066303.1"/>
    <property type="molecule type" value="Genomic_DNA"/>
</dbReference>
<dbReference type="Pfam" id="PF13432">
    <property type="entry name" value="TPR_16"/>
    <property type="match status" value="4"/>
</dbReference>